<keyword evidence="2" id="KW-1185">Reference proteome</keyword>
<dbReference type="AlphaFoldDB" id="A0A9X3RB88"/>
<proteinExistence type="predicted"/>
<evidence type="ECO:0000313" key="2">
    <source>
        <dbReference type="Proteomes" id="UP001152172"/>
    </source>
</evidence>
<dbReference type="Proteomes" id="UP001152172">
    <property type="component" value="Unassembled WGS sequence"/>
</dbReference>
<accession>A0A9X3RB88</accession>
<dbReference type="EMBL" id="JAMKBI010000014">
    <property type="protein sequence ID" value="MCZ8534976.1"/>
    <property type="molecule type" value="Genomic_DNA"/>
</dbReference>
<reference evidence="1" key="1">
    <citation type="submission" date="2022-05" db="EMBL/GenBank/DDBJ databases">
        <authorList>
            <person name="Colautti A."/>
            <person name="Iacumin L."/>
        </authorList>
    </citation>
    <scope>NUCLEOTIDE SEQUENCE</scope>
    <source>
        <strain evidence="1">DSM 30747</strain>
    </source>
</reference>
<evidence type="ECO:0000313" key="1">
    <source>
        <dbReference type="EMBL" id="MCZ8534976.1"/>
    </source>
</evidence>
<sequence length="104" mass="12521">MENNYEDIFTHVLPAIESKRNEFVVYQYNTVTEMDIWKFCVTKKWKKKEISSLPLYQIINDILTISPAEFMTFEQIENQRTSNWFSEINQDELQLLLNPISEEH</sequence>
<name>A0A9X3RB88_9BACI</name>
<dbReference type="Pfam" id="PF13797">
    <property type="entry name" value="Post_transc_reg"/>
    <property type="match status" value="1"/>
</dbReference>
<organism evidence="1 2">
    <name type="scientific">Psychrobacillus psychrodurans</name>
    <dbReference type="NCBI Taxonomy" id="126157"/>
    <lineage>
        <taxon>Bacteria</taxon>
        <taxon>Bacillati</taxon>
        <taxon>Bacillota</taxon>
        <taxon>Bacilli</taxon>
        <taxon>Bacillales</taxon>
        <taxon>Bacillaceae</taxon>
        <taxon>Psychrobacillus</taxon>
    </lineage>
</organism>
<gene>
    <name evidence="1" type="ORF">M9R61_16850</name>
</gene>
<dbReference type="InterPro" id="IPR025716">
    <property type="entry name" value="Post-transcriptional_regulator"/>
</dbReference>
<protein>
    <submittedName>
        <fullName evidence="1">Post-transcriptional regulator</fullName>
    </submittedName>
</protein>
<dbReference type="RefSeq" id="WP_269923022.1">
    <property type="nucleotide sequence ID" value="NZ_JAMKBI010000014.1"/>
</dbReference>
<comment type="caution">
    <text evidence="1">The sequence shown here is derived from an EMBL/GenBank/DDBJ whole genome shotgun (WGS) entry which is preliminary data.</text>
</comment>